<dbReference type="InterPro" id="IPR000160">
    <property type="entry name" value="GGDEF_dom"/>
</dbReference>
<organism evidence="6 7">
    <name type="scientific">Sphingopyxis bauzanensis</name>
    <dbReference type="NCBI Taxonomy" id="651663"/>
    <lineage>
        <taxon>Bacteria</taxon>
        <taxon>Pseudomonadati</taxon>
        <taxon>Pseudomonadota</taxon>
        <taxon>Alphaproteobacteria</taxon>
        <taxon>Sphingomonadales</taxon>
        <taxon>Sphingomonadaceae</taxon>
        <taxon>Sphingopyxis</taxon>
    </lineage>
</organism>
<dbReference type="OrthoDB" id="9759607at2"/>
<name>A0A246JPK4_9SPHN</name>
<evidence type="ECO:0000256" key="3">
    <source>
        <dbReference type="SAM" id="Phobius"/>
    </source>
</evidence>
<dbReference type="RefSeq" id="WP_088442887.1">
    <property type="nucleotide sequence ID" value="NZ_BMMC01000016.1"/>
</dbReference>
<dbReference type="InterPro" id="IPR011623">
    <property type="entry name" value="7TMR_DISM_rcpt_extracell_dom1"/>
</dbReference>
<dbReference type="Pfam" id="PF00990">
    <property type="entry name" value="GGDEF"/>
    <property type="match status" value="1"/>
</dbReference>
<dbReference type="PROSITE" id="PS50887">
    <property type="entry name" value="GGDEF"/>
    <property type="match status" value="1"/>
</dbReference>
<comment type="catalytic activity">
    <reaction evidence="2">
        <text>2 GTP = 3',3'-c-di-GMP + 2 diphosphate</text>
        <dbReference type="Rhea" id="RHEA:24898"/>
        <dbReference type="ChEBI" id="CHEBI:33019"/>
        <dbReference type="ChEBI" id="CHEBI:37565"/>
        <dbReference type="ChEBI" id="CHEBI:58805"/>
        <dbReference type="EC" id="2.7.7.65"/>
    </reaction>
</comment>
<dbReference type="AlphaFoldDB" id="A0A246JPK4"/>
<protein>
    <recommendedName>
        <fullName evidence="1">diguanylate cyclase</fullName>
        <ecNumber evidence="1">2.7.7.65</ecNumber>
    </recommendedName>
</protein>
<evidence type="ECO:0000256" key="4">
    <source>
        <dbReference type="SAM" id="SignalP"/>
    </source>
</evidence>
<feature type="transmembrane region" description="Helical" evidence="3">
    <location>
        <begin position="158"/>
        <end position="180"/>
    </location>
</feature>
<feature type="chain" id="PRO_5012828870" description="diguanylate cyclase" evidence="4">
    <location>
        <begin position="24"/>
        <end position="414"/>
    </location>
</feature>
<feature type="transmembrane region" description="Helical" evidence="3">
    <location>
        <begin position="99"/>
        <end position="122"/>
    </location>
</feature>
<evidence type="ECO:0000256" key="1">
    <source>
        <dbReference type="ARBA" id="ARBA00012528"/>
    </source>
</evidence>
<evidence type="ECO:0000313" key="7">
    <source>
        <dbReference type="Proteomes" id="UP000197361"/>
    </source>
</evidence>
<evidence type="ECO:0000259" key="5">
    <source>
        <dbReference type="PROSITE" id="PS50887"/>
    </source>
</evidence>
<feature type="transmembrane region" description="Helical" evidence="3">
    <location>
        <begin position="192"/>
        <end position="212"/>
    </location>
</feature>
<feature type="transmembrane region" description="Helical" evidence="3">
    <location>
        <begin position="218"/>
        <end position="238"/>
    </location>
</feature>
<feature type="signal peptide" evidence="4">
    <location>
        <begin position="1"/>
        <end position="23"/>
    </location>
</feature>
<sequence>MAEGARILALGAGLLAAAAPARAQSSFADATSMTWDGVLTGIFLGLLLFSLAYNAVFYRLLRERFLIWQSVRALSYFALTVALSPLAMGPWLAPDSFARQVWITIFFDLSLVVSGVFLRSYLEPGMVGPRLYRWLGWPPALILLTTPATVMPDADTYMMLRSAVLVAMLALCAAAVVIALKRGSRTARYQAAAWSGIGGVYGVSLFYDIVLGQPFDSFLFLLFPALGLEVMLTAFGILDRLMRLRRERQEARAQAEAMRIIAHTDPLTGLPNRRAIEESYNDEPPVAIALVDLDHFKAINDHHGHDVGDRVIFAAGVALGSGSALAARVGGEEFALLFRGAPAAVAIEAERLRQRISAYVKQMVPLLERPVTASMGLVHIGRDTSFGAAMKSADINLYAAKESGRNRVVFIEAA</sequence>
<dbReference type="EMBL" id="NISK01000004">
    <property type="protein sequence ID" value="OWQ94770.1"/>
    <property type="molecule type" value="Genomic_DNA"/>
</dbReference>
<accession>A0A246JPK4</accession>
<dbReference type="InterPro" id="IPR050469">
    <property type="entry name" value="Diguanylate_Cyclase"/>
</dbReference>
<dbReference type="Gene3D" id="3.30.70.270">
    <property type="match status" value="1"/>
</dbReference>
<dbReference type="Proteomes" id="UP000197361">
    <property type="component" value="Unassembled WGS sequence"/>
</dbReference>
<dbReference type="PANTHER" id="PTHR45138:SF9">
    <property type="entry name" value="DIGUANYLATE CYCLASE DGCM-RELATED"/>
    <property type="match status" value="1"/>
</dbReference>
<dbReference type="GO" id="GO:1902201">
    <property type="term" value="P:negative regulation of bacterial-type flagellum-dependent cell motility"/>
    <property type="evidence" value="ECO:0007669"/>
    <property type="project" value="TreeGrafter"/>
</dbReference>
<dbReference type="GO" id="GO:0052621">
    <property type="term" value="F:diguanylate cyclase activity"/>
    <property type="evidence" value="ECO:0007669"/>
    <property type="project" value="UniProtKB-EC"/>
</dbReference>
<keyword evidence="3" id="KW-0812">Transmembrane</keyword>
<keyword evidence="3" id="KW-0472">Membrane</keyword>
<dbReference type="NCBIfam" id="TIGR00254">
    <property type="entry name" value="GGDEF"/>
    <property type="match status" value="1"/>
</dbReference>
<feature type="transmembrane region" description="Helical" evidence="3">
    <location>
        <begin position="134"/>
        <end position="152"/>
    </location>
</feature>
<comment type="caution">
    <text evidence="6">The sequence shown here is derived from an EMBL/GenBank/DDBJ whole genome shotgun (WGS) entry which is preliminary data.</text>
</comment>
<feature type="transmembrane region" description="Helical" evidence="3">
    <location>
        <begin position="39"/>
        <end position="61"/>
    </location>
</feature>
<dbReference type="SMART" id="SM00267">
    <property type="entry name" value="GGDEF"/>
    <property type="match status" value="1"/>
</dbReference>
<evidence type="ECO:0000256" key="2">
    <source>
        <dbReference type="ARBA" id="ARBA00034247"/>
    </source>
</evidence>
<dbReference type="InterPro" id="IPR029787">
    <property type="entry name" value="Nucleotide_cyclase"/>
</dbReference>
<keyword evidence="7" id="KW-1185">Reference proteome</keyword>
<dbReference type="GO" id="GO:0043709">
    <property type="term" value="P:cell adhesion involved in single-species biofilm formation"/>
    <property type="evidence" value="ECO:0007669"/>
    <property type="project" value="TreeGrafter"/>
</dbReference>
<feature type="transmembrane region" description="Helical" evidence="3">
    <location>
        <begin position="73"/>
        <end position="93"/>
    </location>
</feature>
<feature type="domain" description="GGDEF" evidence="5">
    <location>
        <begin position="284"/>
        <end position="413"/>
    </location>
</feature>
<dbReference type="InterPro" id="IPR043128">
    <property type="entry name" value="Rev_trsase/Diguanyl_cyclase"/>
</dbReference>
<dbReference type="CDD" id="cd01949">
    <property type="entry name" value="GGDEF"/>
    <property type="match status" value="1"/>
</dbReference>
<dbReference type="PANTHER" id="PTHR45138">
    <property type="entry name" value="REGULATORY COMPONENTS OF SENSORY TRANSDUCTION SYSTEM"/>
    <property type="match status" value="1"/>
</dbReference>
<reference evidence="6 7" key="1">
    <citation type="journal article" date="2010" name="Int. J. Syst. Evol. Microbiol.">
        <title>Sphingopyxis bauzanensis sp. nov., a psychrophilic bacterium isolated from soil.</title>
        <authorList>
            <person name="Zhang D.C."/>
            <person name="Liu H.C."/>
            <person name="Xin Y.H."/>
            <person name="Zhou Y.G."/>
            <person name="Schinner F."/>
            <person name="Margesin R."/>
        </authorList>
    </citation>
    <scope>NUCLEOTIDE SEQUENCE [LARGE SCALE GENOMIC DNA]</scope>
    <source>
        <strain evidence="6 7">DSM 22271</strain>
    </source>
</reference>
<dbReference type="Pfam" id="PF07695">
    <property type="entry name" value="7TMR-DISM_7TM"/>
    <property type="match status" value="1"/>
</dbReference>
<dbReference type="EC" id="2.7.7.65" evidence="1"/>
<dbReference type="SUPFAM" id="SSF55073">
    <property type="entry name" value="Nucleotide cyclase"/>
    <property type="match status" value="1"/>
</dbReference>
<keyword evidence="4" id="KW-0732">Signal</keyword>
<evidence type="ECO:0000313" key="6">
    <source>
        <dbReference type="EMBL" id="OWQ94770.1"/>
    </source>
</evidence>
<gene>
    <name evidence="6" type="ORF">CDQ92_17075</name>
</gene>
<proteinExistence type="predicted"/>
<dbReference type="GO" id="GO:0005886">
    <property type="term" value="C:plasma membrane"/>
    <property type="evidence" value="ECO:0007669"/>
    <property type="project" value="TreeGrafter"/>
</dbReference>
<keyword evidence="3" id="KW-1133">Transmembrane helix</keyword>